<dbReference type="EMBL" id="KP198615">
    <property type="protein sequence ID" value="AJL34649.1"/>
    <property type="molecule type" value="Genomic_DNA"/>
</dbReference>
<protein>
    <submittedName>
        <fullName evidence="1">Truncated shufflon-specific DNA recombinase</fullName>
    </submittedName>
</protein>
<organism evidence="1">
    <name type="scientific">Escherichia coli</name>
    <dbReference type="NCBI Taxonomy" id="562"/>
    <lineage>
        <taxon>Bacteria</taxon>
        <taxon>Pseudomonadati</taxon>
        <taxon>Pseudomonadota</taxon>
        <taxon>Gammaproteobacteria</taxon>
        <taxon>Enterobacterales</taxon>
        <taxon>Enterobacteriaceae</taxon>
        <taxon>Escherichia</taxon>
    </lineage>
</organism>
<sequence>MTLSDFDLETSAATKEQAIFHASVLLLRTLAQAAQRGEAPYSWRTSYKH</sequence>
<keyword evidence="1" id="KW-0614">Plasmid</keyword>
<gene>
    <name evidence="1" type="ORF">pCTXM132_P0421_80</name>
</gene>
<dbReference type="AlphaFoldDB" id="A0A0C5AXK1"/>
<geneLocation type="plasmid" evidence="1">
    <name>pCTXM132_P0421</name>
</geneLocation>
<proteinExistence type="predicted"/>
<reference evidence="1" key="1">
    <citation type="journal article" date="2015" name="Diagn. Microbiol. Infect. Dis.">
        <title>Prevalence and characterization of hybrid blaCTX-M among Escherichia coli isolates from livestock and other animals.</title>
        <authorList>
            <person name="Ho P.L."/>
            <person name="Liu M.C."/>
            <person name="Lo W.U."/>
            <person name="Lai E.L."/>
            <person name="Lau T.C."/>
            <person name="Law O.K."/>
            <person name="Chow K.H."/>
        </authorList>
    </citation>
    <scope>NUCLEOTIDE SEQUENCE</scope>
    <source>
        <strain evidence="1">P0421T</strain>
        <plasmid evidence="1">pCTXM132_P0421</plasmid>
    </source>
</reference>
<name>A0A0C5AXK1_ECOLX</name>
<accession>A0A0C5AXK1</accession>
<evidence type="ECO:0000313" key="1">
    <source>
        <dbReference type="EMBL" id="AJL34649.1"/>
    </source>
</evidence>